<proteinExistence type="inferred from homology"/>
<reference evidence="7" key="1">
    <citation type="journal article" date="2021" name="PeerJ">
        <title>Extensive microbial diversity within the chicken gut microbiome revealed by metagenomics and culture.</title>
        <authorList>
            <person name="Gilroy R."/>
            <person name="Ravi A."/>
            <person name="Getino M."/>
            <person name="Pursley I."/>
            <person name="Horton D.L."/>
            <person name="Alikhan N.F."/>
            <person name="Baker D."/>
            <person name="Gharbi K."/>
            <person name="Hall N."/>
            <person name="Watson M."/>
            <person name="Adriaenssens E.M."/>
            <person name="Foster-Nyarko E."/>
            <person name="Jarju S."/>
            <person name="Secka A."/>
            <person name="Antonio M."/>
            <person name="Oren A."/>
            <person name="Chaudhuri R.R."/>
            <person name="La Ragione R."/>
            <person name="Hildebrand F."/>
            <person name="Pallen M.J."/>
        </authorList>
    </citation>
    <scope>NUCLEOTIDE SEQUENCE</scope>
    <source>
        <strain evidence="7">G4-2901</strain>
    </source>
</reference>
<keyword evidence="3 7" id="KW-0560">Oxidoreductase</keyword>
<evidence type="ECO:0000256" key="3">
    <source>
        <dbReference type="ARBA" id="ARBA00023002"/>
    </source>
</evidence>
<protein>
    <submittedName>
        <fullName evidence="7">Lactaldehyde reductase</fullName>
        <ecNumber evidence="7">1.1.1.77</ecNumber>
    </submittedName>
</protein>
<dbReference type="GO" id="GO:0046872">
    <property type="term" value="F:metal ion binding"/>
    <property type="evidence" value="ECO:0007669"/>
    <property type="project" value="InterPro"/>
</dbReference>
<comment type="similarity">
    <text evidence="2">Belongs to the iron-containing alcohol dehydrogenase family.</text>
</comment>
<dbReference type="FunFam" id="1.20.1090.10:FF:000001">
    <property type="entry name" value="Aldehyde-alcohol dehydrogenase"/>
    <property type="match status" value="1"/>
</dbReference>
<dbReference type="InterPro" id="IPR001670">
    <property type="entry name" value="ADH_Fe/GldA"/>
</dbReference>
<dbReference type="PROSITE" id="PS00913">
    <property type="entry name" value="ADH_IRON_1"/>
    <property type="match status" value="1"/>
</dbReference>
<evidence type="ECO:0000259" key="5">
    <source>
        <dbReference type="Pfam" id="PF00465"/>
    </source>
</evidence>
<dbReference type="PANTHER" id="PTHR11496">
    <property type="entry name" value="ALCOHOL DEHYDROGENASE"/>
    <property type="match status" value="1"/>
</dbReference>
<dbReference type="GO" id="GO:0004022">
    <property type="term" value="F:alcohol dehydrogenase (NAD+) activity"/>
    <property type="evidence" value="ECO:0007669"/>
    <property type="project" value="TreeGrafter"/>
</dbReference>
<dbReference type="InterPro" id="IPR056798">
    <property type="entry name" value="ADH_Fe_C"/>
</dbReference>
<sequence length="386" mass="41071">MINRFVLNEVSYFGPGAREVLPKEISRLGLKKAFVATDKDLIKFGVADKVLSVLRNANIPYEVFSEIKPNPTVSNVKAGLSAYAASGADFIIAIGGGSSMDTAKAIGIITNNPEFSDVVSLEGVADTKKKSVPIIALPTTAGTAAEVTINYVITDEENHKKMVCVDPNDIPAIAIVDAELMYTLPKSLTAATGLDALTHAIEGLITKGAWEMSDMFEIKAIEMIARYLETAVNEPNNAEARNGMAVAQYIAGMAFSNVGLGVVHGMAHPLGAIFDIPHGVANALLLPTIMEFNAPAALDKYVDIAKAMNVYSAGMTKEEAADAAVKAVKELSVRVGIPQHLSELGIKAEDLPCLAKAAYADVCTPGNPREVTEEIILDLYKQYFGK</sequence>
<dbReference type="FunFam" id="3.40.50.1970:FF:000003">
    <property type="entry name" value="Alcohol dehydrogenase, iron-containing"/>
    <property type="match status" value="1"/>
</dbReference>
<dbReference type="SUPFAM" id="SSF56796">
    <property type="entry name" value="Dehydroquinate synthase-like"/>
    <property type="match status" value="1"/>
</dbReference>
<dbReference type="EC" id="1.1.1.77" evidence="7"/>
<dbReference type="Proteomes" id="UP000783796">
    <property type="component" value="Unassembled WGS sequence"/>
</dbReference>
<name>A0A948TB72_9BACT</name>
<comment type="caution">
    <text evidence="7">The sequence shown here is derived from an EMBL/GenBank/DDBJ whole genome shotgun (WGS) entry which is preliminary data.</text>
</comment>
<gene>
    <name evidence="7" type="primary">fucO</name>
    <name evidence="7" type="ORF">H9777_05710</name>
</gene>
<dbReference type="AlphaFoldDB" id="A0A948TB72"/>
<evidence type="ECO:0000256" key="1">
    <source>
        <dbReference type="ARBA" id="ARBA00001962"/>
    </source>
</evidence>
<dbReference type="InterPro" id="IPR013460">
    <property type="entry name" value="Lactal_redase"/>
</dbReference>
<accession>A0A948TB72</accession>
<dbReference type="GO" id="GO:0008912">
    <property type="term" value="F:lactaldehyde reductase activity"/>
    <property type="evidence" value="ECO:0007669"/>
    <property type="project" value="UniProtKB-EC"/>
</dbReference>
<dbReference type="EMBL" id="JAHLFW010000049">
    <property type="protein sequence ID" value="MBU3837801.1"/>
    <property type="molecule type" value="Genomic_DNA"/>
</dbReference>
<evidence type="ECO:0000313" key="8">
    <source>
        <dbReference type="Proteomes" id="UP000783796"/>
    </source>
</evidence>
<feature type="domain" description="Fe-containing alcohol dehydrogenase-like C-terminal" evidence="6">
    <location>
        <begin position="189"/>
        <end position="382"/>
    </location>
</feature>
<evidence type="ECO:0000313" key="7">
    <source>
        <dbReference type="EMBL" id="MBU3837801.1"/>
    </source>
</evidence>
<dbReference type="CDD" id="cd08176">
    <property type="entry name" value="LPO"/>
    <property type="match status" value="1"/>
</dbReference>
<dbReference type="Pfam" id="PF00465">
    <property type="entry name" value="Fe-ADH"/>
    <property type="match status" value="1"/>
</dbReference>
<dbReference type="Pfam" id="PF25137">
    <property type="entry name" value="ADH_Fe_C"/>
    <property type="match status" value="1"/>
</dbReference>
<dbReference type="PANTHER" id="PTHR11496:SF102">
    <property type="entry name" value="ALCOHOL DEHYDROGENASE 4"/>
    <property type="match status" value="1"/>
</dbReference>
<reference evidence="7" key="2">
    <citation type="submission" date="2021-04" db="EMBL/GenBank/DDBJ databases">
        <authorList>
            <person name="Gilroy R."/>
        </authorList>
    </citation>
    <scope>NUCLEOTIDE SEQUENCE</scope>
    <source>
        <strain evidence="7">G4-2901</strain>
    </source>
</reference>
<evidence type="ECO:0000259" key="6">
    <source>
        <dbReference type="Pfam" id="PF25137"/>
    </source>
</evidence>
<comment type="cofactor">
    <cofactor evidence="1">
        <name>Fe cation</name>
        <dbReference type="ChEBI" id="CHEBI:24875"/>
    </cofactor>
</comment>
<dbReference type="NCBIfam" id="TIGR02638">
    <property type="entry name" value="lactal_redase"/>
    <property type="match status" value="1"/>
</dbReference>
<dbReference type="Gene3D" id="3.40.50.1970">
    <property type="match status" value="1"/>
</dbReference>
<keyword evidence="4" id="KW-0520">NAD</keyword>
<dbReference type="Gene3D" id="1.20.1090.10">
    <property type="entry name" value="Dehydroquinate synthase-like - alpha domain"/>
    <property type="match status" value="1"/>
</dbReference>
<dbReference type="PROSITE" id="PS00060">
    <property type="entry name" value="ADH_IRON_2"/>
    <property type="match status" value="1"/>
</dbReference>
<organism evidence="7 8">
    <name type="scientific">Candidatus Phocaeicola faecigallinarum</name>
    <dbReference type="NCBI Taxonomy" id="2838732"/>
    <lineage>
        <taxon>Bacteria</taxon>
        <taxon>Pseudomonadati</taxon>
        <taxon>Bacteroidota</taxon>
        <taxon>Bacteroidia</taxon>
        <taxon>Bacteroidales</taxon>
        <taxon>Bacteroidaceae</taxon>
        <taxon>Phocaeicola</taxon>
    </lineage>
</organism>
<evidence type="ECO:0000256" key="2">
    <source>
        <dbReference type="ARBA" id="ARBA00007358"/>
    </source>
</evidence>
<dbReference type="InterPro" id="IPR039697">
    <property type="entry name" value="Alcohol_dehydrogenase_Fe"/>
</dbReference>
<dbReference type="NCBIfam" id="NF007911">
    <property type="entry name" value="PRK10624.1"/>
    <property type="match status" value="1"/>
</dbReference>
<feature type="domain" description="Alcohol dehydrogenase iron-type/glycerol dehydrogenase GldA" evidence="5">
    <location>
        <begin position="12"/>
        <end position="177"/>
    </location>
</feature>
<dbReference type="InterPro" id="IPR018211">
    <property type="entry name" value="ADH_Fe_CS"/>
</dbReference>
<evidence type="ECO:0000256" key="4">
    <source>
        <dbReference type="ARBA" id="ARBA00023027"/>
    </source>
</evidence>